<keyword evidence="2" id="KW-0479">Metal-binding</keyword>
<protein>
    <submittedName>
        <fullName evidence="6">FAD-dependent oxidoreductase</fullName>
    </submittedName>
</protein>
<dbReference type="Gene3D" id="3.30.9.10">
    <property type="entry name" value="D-Amino Acid Oxidase, subunit A, domain 2"/>
    <property type="match status" value="1"/>
</dbReference>
<evidence type="ECO:0000313" key="6">
    <source>
        <dbReference type="EMBL" id="GGO91836.1"/>
    </source>
</evidence>
<keyword evidence="4" id="KW-0411">Iron-sulfur</keyword>
<evidence type="ECO:0000256" key="3">
    <source>
        <dbReference type="ARBA" id="ARBA00023004"/>
    </source>
</evidence>
<evidence type="ECO:0000256" key="4">
    <source>
        <dbReference type="ARBA" id="ARBA00023014"/>
    </source>
</evidence>
<name>A0ABQ2NDJ5_9ACTN</name>
<reference evidence="7" key="1">
    <citation type="journal article" date="2019" name="Int. J. Syst. Evol. Microbiol.">
        <title>The Global Catalogue of Microorganisms (GCM) 10K type strain sequencing project: providing services to taxonomists for standard genome sequencing and annotation.</title>
        <authorList>
            <consortium name="The Broad Institute Genomics Platform"/>
            <consortium name="The Broad Institute Genome Sequencing Center for Infectious Disease"/>
            <person name="Wu L."/>
            <person name="Ma J."/>
        </authorList>
    </citation>
    <scope>NUCLEOTIDE SEQUENCE [LARGE SCALE GENOMIC DNA]</scope>
    <source>
        <strain evidence="7">CGMCC 4.7371</strain>
    </source>
</reference>
<dbReference type="InterPro" id="IPR006076">
    <property type="entry name" value="FAD-dep_OxRdtase"/>
</dbReference>
<keyword evidence="1" id="KW-0001">2Fe-2S</keyword>
<feature type="domain" description="Rieske" evidence="5">
    <location>
        <begin position="423"/>
        <end position="467"/>
    </location>
</feature>
<evidence type="ECO:0000256" key="1">
    <source>
        <dbReference type="ARBA" id="ARBA00022714"/>
    </source>
</evidence>
<dbReference type="Pfam" id="PF00355">
    <property type="entry name" value="Rieske"/>
    <property type="match status" value="1"/>
</dbReference>
<dbReference type="PROSITE" id="PS51296">
    <property type="entry name" value="RIESKE"/>
    <property type="match status" value="1"/>
</dbReference>
<dbReference type="Gene3D" id="3.50.50.60">
    <property type="entry name" value="FAD/NAD(P)-binding domain"/>
    <property type="match status" value="1"/>
</dbReference>
<dbReference type="InterPro" id="IPR017941">
    <property type="entry name" value="Rieske_2Fe-2S"/>
</dbReference>
<dbReference type="Gene3D" id="2.102.10.10">
    <property type="entry name" value="Rieske [2Fe-2S] iron-sulphur domain"/>
    <property type="match status" value="1"/>
</dbReference>
<evidence type="ECO:0000259" key="5">
    <source>
        <dbReference type="PROSITE" id="PS51296"/>
    </source>
</evidence>
<dbReference type="RefSeq" id="WP_188784524.1">
    <property type="nucleotide sequence ID" value="NZ_BMNI01000007.1"/>
</dbReference>
<dbReference type="SUPFAM" id="SSF51905">
    <property type="entry name" value="FAD/NAD(P)-binding domain"/>
    <property type="match status" value="1"/>
</dbReference>
<organism evidence="6 7">
    <name type="scientific">Nocardioides phosphati</name>
    <dbReference type="NCBI Taxonomy" id="1867775"/>
    <lineage>
        <taxon>Bacteria</taxon>
        <taxon>Bacillati</taxon>
        <taxon>Actinomycetota</taxon>
        <taxon>Actinomycetes</taxon>
        <taxon>Propionibacteriales</taxon>
        <taxon>Nocardioidaceae</taxon>
        <taxon>Nocardioides</taxon>
    </lineage>
</organism>
<dbReference type="InterPro" id="IPR036188">
    <property type="entry name" value="FAD/NAD-bd_sf"/>
</dbReference>
<proteinExistence type="predicted"/>
<evidence type="ECO:0000313" key="7">
    <source>
        <dbReference type="Proteomes" id="UP000655410"/>
    </source>
</evidence>
<comment type="caution">
    <text evidence="6">The sequence shown here is derived from an EMBL/GenBank/DDBJ whole genome shotgun (WGS) entry which is preliminary data.</text>
</comment>
<accession>A0ABQ2NDJ5</accession>
<keyword evidence="3" id="KW-0408">Iron</keyword>
<dbReference type="Pfam" id="PF01266">
    <property type="entry name" value="DAO"/>
    <property type="match status" value="1"/>
</dbReference>
<dbReference type="InterPro" id="IPR036922">
    <property type="entry name" value="Rieske_2Fe-2S_sf"/>
</dbReference>
<gene>
    <name evidence="6" type="ORF">GCM10011584_26860</name>
</gene>
<dbReference type="Proteomes" id="UP000655410">
    <property type="component" value="Unassembled WGS sequence"/>
</dbReference>
<keyword evidence="7" id="KW-1185">Reference proteome</keyword>
<dbReference type="EMBL" id="BMNI01000007">
    <property type="protein sequence ID" value="GGO91836.1"/>
    <property type="molecule type" value="Genomic_DNA"/>
</dbReference>
<dbReference type="PANTHER" id="PTHR13847">
    <property type="entry name" value="SARCOSINE DEHYDROGENASE-RELATED"/>
    <property type="match status" value="1"/>
</dbReference>
<dbReference type="SUPFAM" id="SSF50022">
    <property type="entry name" value="ISP domain"/>
    <property type="match status" value="1"/>
</dbReference>
<dbReference type="PRINTS" id="PR00411">
    <property type="entry name" value="PNDRDTASEI"/>
</dbReference>
<sequence>MSHAFWGSPDTPARPAPAGDSTYDVVVVGGGVSGLLAAVLLARAGKSVAVLEARRVGQGTTGHSTAKVSILQGSRMSTIMDHHNSSLARDYVEGNREGQAWLRRFLEDNAVPHRTATAWTYATTDEGAVKVAEEAQASQAAGLVVERGADPALPFAVTDAISLPDQVLIDPVQLVDALVAELEAHGGVVHEGTRLMGAEVDDHNVLVATDAEARVRADRLVLATGCPVLDRGGWFGRLTAHRSYAVAVRGVTPPDGMYLSVDSPTRSLRPAADDVLLVGGNNHVTGRGPDEAGHLVDLAAWADEHFPGGEVTHRWSAQDWHGPSGLPYAGALVPHDERVLVMTGYAKWGFTNAAAGALVLSKRILGGELPPWEPAWSTWSAADLRGLPDVLLANAKVAAEMVAGHVTRGPLSKLTGRSGESAPVCTHLGGRLRWNDAEQSWDCPLHGSRFAADGSVLDGPACKRLEL</sequence>
<evidence type="ECO:0000256" key="2">
    <source>
        <dbReference type="ARBA" id="ARBA00022723"/>
    </source>
</evidence>
<dbReference type="PANTHER" id="PTHR13847:SF274">
    <property type="entry name" value="RIESKE 2FE-2S IRON-SULFUR PROTEIN YHFW-RELATED"/>
    <property type="match status" value="1"/>
</dbReference>